<dbReference type="Pfam" id="PF02470">
    <property type="entry name" value="MlaD"/>
    <property type="match status" value="1"/>
</dbReference>
<proteinExistence type="predicted"/>
<dbReference type="EMBL" id="BARS01052440">
    <property type="protein sequence ID" value="GAG53303.1"/>
    <property type="molecule type" value="Genomic_DNA"/>
</dbReference>
<sequence>TFRSAGGLSVGMPIRLKGFEIGKLSGISLTNDNMVEIEFFIMDTYYDKVLPNSVLELSSNPLGLGGGMFFHPGKGPAGPLPEFSYIPSMDLDVGKQLVEKGLVDRSTGEDPIGAVIASIGPILVQVDTTLLSIEEMVDSLNSSIKGEGPGPLSAVINDLETTTGQINSVLENLDRVVANVEELTGGMTDPTGLVKKLLDPKGTVATILDDDNQLYDEIIQSVEDLNRIIAE</sequence>
<evidence type="ECO:0000313" key="2">
    <source>
        <dbReference type="EMBL" id="GAG53303.1"/>
    </source>
</evidence>
<dbReference type="PANTHER" id="PTHR33371">
    <property type="entry name" value="INTERMEMBRANE PHOSPHOLIPID TRANSPORT SYSTEM BINDING PROTEIN MLAD-RELATED"/>
    <property type="match status" value="1"/>
</dbReference>
<dbReference type="PANTHER" id="PTHR33371:SF4">
    <property type="entry name" value="INTERMEMBRANE PHOSPHOLIPID TRANSPORT SYSTEM BINDING PROTEIN MLAD"/>
    <property type="match status" value="1"/>
</dbReference>
<accession>X0YYG0</accession>
<comment type="caution">
    <text evidence="2">The sequence shown here is derived from an EMBL/GenBank/DDBJ whole genome shotgun (WGS) entry which is preliminary data.</text>
</comment>
<feature type="non-terminal residue" evidence="2">
    <location>
        <position position="1"/>
    </location>
</feature>
<evidence type="ECO:0000259" key="1">
    <source>
        <dbReference type="Pfam" id="PF02470"/>
    </source>
</evidence>
<feature type="domain" description="Mce/MlaD" evidence="1">
    <location>
        <begin position="1"/>
        <end position="62"/>
    </location>
</feature>
<organism evidence="2">
    <name type="scientific">marine sediment metagenome</name>
    <dbReference type="NCBI Taxonomy" id="412755"/>
    <lineage>
        <taxon>unclassified sequences</taxon>
        <taxon>metagenomes</taxon>
        <taxon>ecological metagenomes</taxon>
    </lineage>
</organism>
<dbReference type="InterPro" id="IPR052336">
    <property type="entry name" value="MlaD_Phospholipid_Transporter"/>
</dbReference>
<protein>
    <recommendedName>
        <fullName evidence="1">Mce/MlaD domain-containing protein</fullName>
    </recommendedName>
</protein>
<feature type="non-terminal residue" evidence="2">
    <location>
        <position position="231"/>
    </location>
</feature>
<reference evidence="2" key="1">
    <citation type="journal article" date="2014" name="Front. Microbiol.">
        <title>High frequency of phylogenetically diverse reductive dehalogenase-homologous genes in deep subseafloor sedimentary metagenomes.</title>
        <authorList>
            <person name="Kawai M."/>
            <person name="Futagami T."/>
            <person name="Toyoda A."/>
            <person name="Takaki Y."/>
            <person name="Nishi S."/>
            <person name="Hori S."/>
            <person name="Arai W."/>
            <person name="Tsubouchi T."/>
            <person name="Morono Y."/>
            <person name="Uchiyama I."/>
            <person name="Ito T."/>
            <person name="Fujiyama A."/>
            <person name="Inagaki F."/>
            <person name="Takami H."/>
        </authorList>
    </citation>
    <scope>NUCLEOTIDE SEQUENCE</scope>
    <source>
        <strain evidence="2">Expedition CK06-06</strain>
    </source>
</reference>
<dbReference type="InterPro" id="IPR003399">
    <property type="entry name" value="Mce/MlaD"/>
</dbReference>
<dbReference type="AlphaFoldDB" id="X0YYG0"/>
<gene>
    <name evidence="2" type="ORF">S01H1_77964</name>
</gene>
<name>X0YYG0_9ZZZZ</name>